<feature type="domain" description="Sialidase" evidence="2">
    <location>
        <begin position="69"/>
        <end position="344"/>
    </location>
</feature>
<dbReference type="EC" id="3.2.1.18" evidence="3"/>
<protein>
    <submittedName>
        <fullName evidence="3">Exo-alpha-sialidase</fullName>
        <ecNumber evidence="3">3.2.1.18</ecNumber>
    </submittedName>
</protein>
<reference evidence="3" key="1">
    <citation type="submission" date="2022-06" db="EMBL/GenBank/DDBJ databases">
        <title>Gramella sediminis sp. nov., isolated from deep-sea sediment of the Indian Ocean.</title>
        <authorList>
            <person name="Yang L."/>
        </authorList>
    </citation>
    <scope>NUCLEOTIDE SEQUENCE</scope>
    <source>
        <strain evidence="3">HMD3159</strain>
    </source>
</reference>
<keyword evidence="3" id="KW-0378">Hydrolase</keyword>
<keyword evidence="4" id="KW-1185">Reference proteome</keyword>
<dbReference type="InterPro" id="IPR036237">
    <property type="entry name" value="Xyl_isomerase-like_sf"/>
</dbReference>
<dbReference type="InterPro" id="IPR036278">
    <property type="entry name" value="Sialidase_sf"/>
</dbReference>
<dbReference type="SUPFAM" id="SSF50939">
    <property type="entry name" value="Sialidases"/>
    <property type="match status" value="1"/>
</dbReference>
<accession>A0ABT0YZP6</accession>
<evidence type="ECO:0000313" key="4">
    <source>
        <dbReference type="Proteomes" id="UP001155077"/>
    </source>
</evidence>
<evidence type="ECO:0000259" key="2">
    <source>
        <dbReference type="Pfam" id="PF13088"/>
    </source>
</evidence>
<gene>
    <name evidence="3" type="ORF">NE848_03870</name>
</gene>
<dbReference type="PANTHER" id="PTHR43752:SF2">
    <property type="entry name" value="BNR_ASP-BOX REPEAT FAMILY PROTEIN"/>
    <property type="match status" value="1"/>
</dbReference>
<dbReference type="InterPro" id="IPR013022">
    <property type="entry name" value="Xyl_isomerase-like_TIM-brl"/>
</dbReference>
<evidence type="ECO:0000259" key="1">
    <source>
        <dbReference type="Pfam" id="PF01261"/>
    </source>
</evidence>
<dbReference type="SUPFAM" id="SSF51658">
    <property type="entry name" value="Xylose isomerase-like"/>
    <property type="match status" value="1"/>
</dbReference>
<feature type="domain" description="Xylose isomerase-like TIM barrel" evidence="1">
    <location>
        <begin position="400"/>
        <end position="639"/>
    </location>
</feature>
<name>A0ABT0YZP6_9FLAO</name>
<dbReference type="PANTHER" id="PTHR43752">
    <property type="entry name" value="BNR/ASP-BOX REPEAT FAMILY PROTEIN"/>
    <property type="match status" value="1"/>
</dbReference>
<dbReference type="RefSeq" id="WP_252110894.1">
    <property type="nucleotide sequence ID" value="NZ_JAMSCK010000001.1"/>
</dbReference>
<dbReference type="EMBL" id="JAMSCK010000001">
    <property type="protein sequence ID" value="MCM8568500.1"/>
    <property type="molecule type" value="Genomic_DNA"/>
</dbReference>
<dbReference type="Pfam" id="PF13088">
    <property type="entry name" value="BNR_2"/>
    <property type="match status" value="1"/>
</dbReference>
<dbReference type="InterPro" id="IPR011040">
    <property type="entry name" value="Sialidase"/>
</dbReference>
<evidence type="ECO:0000313" key="3">
    <source>
        <dbReference type="EMBL" id="MCM8568500.1"/>
    </source>
</evidence>
<dbReference type="Gene3D" id="3.20.20.150">
    <property type="entry name" value="Divalent-metal-dependent TIM barrel enzymes"/>
    <property type="match status" value="1"/>
</dbReference>
<organism evidence="3 4">
    <name type="scientific">Gramella jeungdoensis</name>
    <dbReference type="NCBI Taxonomy" id="708091"/>
    <lineage>
        <taxon>Bacteria</taxon>
        <taxon>Pseudomonadati</taxon>
        <taxon>Bacteroidota</taxon>
        <taxon>Flavobacteriia</taxon>
        <taxon>Flavobacteriales</taxon>
        <taxon>Flavobacteriaceae</taxon>
        <taxon>Christiangramia</taxon>
    </lineage>
</organism>
<proteinExistence type="predicted"/>
<keyword evidence="3" id="KW-0326">Glycosidase</keyword>
<dbReference type="GO" id="GO:0004308">
    <property type="term" value="F:exo-alpha-sialidase activity"/>
    <property type="evidence" value="ECO:0007669"/>
    <property type="project" value="UniProtKB-EC"/>
</dbReference>
<dbReference type="Proteomes" id="UP001155077">
    <property type="component" value="Unassembled WGS sequence"/>
</dbReference>
<comment type="caution">
    <text evidence="3">The sequence shown here is derived from an EMBL/GenBank/DDBJ whole genome shotgun (WGS) entry which is preliminary data.</text>
</comment>
<dbReference type="Pfam" id="PF01261">
    <property type="entry name" value="AP_endonuc_2"/>
    <property type="match status" value="1"/>
</dbReference>
<dbReference type="Gene3D" id="2.120.10.10">
    <property type="match status" value="1"/>
</dbReference>
<dbReference type="CDD" id="cd15482">
    <property type="entry name" value="Sialidase_non-viral"/>
    <property type="match status" value="1"/>
</dbReference>
<dbReference type="PROSITE" id="PS51257">
    <property type="entry name" value="PROKAR_LIPOPROTEIN"/>
    <property type="match status" value="1"/>
</dbReference>
<sequence length="647" mass="72850">MKTYQKLGSLLFLILMASCQNNKENQARSKEISLEDKTWKEGIVTEEYIYKTAPYPSAHAATIEETTSGDLIASWFGGTHERNPDVGIWVSKRTDDGWTEGVEVANGVINDTLRYPSWNPVLYQVPDGELLLFYKVGPHPSTWWGMLKRSSDGGETWSEAEELPEGYLGPIKNKPVLLNNGKLILPSSVEGNGWNLRMESTPDFGKTWNTTDTIPSGEKDIQAIQPSILVHEDGKLQAIGRTKNRALFTTWSEDNGETWSGVDLLSIPNNNSGTDAVTMENGKHALIYNHVLPAGDNYKDKRSPLNLAISEDGINWEAALVLEDSKISQYSYPAIIQGSDGMLHAVYTWRRQRIKYVKIDPEKLVTFPIKNGEWPGPVQERYKIGVCDWMILKRQKLSAFELAEEINADGIELDMGSLGDRDTFESKLDDSEERAKFLSKSDSTGVEISSIAMSGFYAQSFAERPTVKQMVGDCIETMKNMNVPVAYLPLGVTNDLKKYPELRPAIVERLRWAGEQVNDIDGVIAIETSLSASEEKELLEEIGNKNIKISFNFSKAVENGWDISKELRTLGRDNIAQIHASTTDGVWLENNEDIDLPRIKETLDNMYWKGWLIVERSRDTSMVHDVKANYGANVKYLKEIFQEKEQE</sequence>